<dbReference type="AlphaFoldDB" id="A0AAN6F3E6"/>
<dbReference type="Proteomes" id="UP001168146">
    <property type="component" value="Unassembled WGS sequence"/>
</dbReference>
<name>A0AAN6F3E6_9PEZI</name>
<feature type="compositionally biased region" description="Acidic residues" evidence="1">
    <location>
        <begin position="85"/>
        <end position="137"/>
    </location>
</feature>
<sequence length="322" mass="36794">MSDMSSVLHEDSRLLHSTPATSIASLGSSTQDRGQHPRTLWPSDTEPTGNETCVNRTPHRFEEQQQEESSAEYVAFRVNQVGEVEEEDRVQVDDSDEVDAEVEDRDEVNEVEEVAEIEVEDRDETDETEEAGEMIEVEVDRRNKVEGVKNVNDVDDMDTDEEEEEDEEEENRGEDVASITAGWKRRSSKVQQQAQQKAKKTKKRAKTAHTARRRVKNVVSKGNINLPANTDEEAEAPKEPLRFPSSKIDTSRVDVRAGRLAMEHSVKYAHLTAKWDQEYRHMLVELCTATEHRLAACGEETQRCSMVRVNQRQQHLRMHPSQ</sequence>
<feature type="region of interest" description="Disordered" evidence="1">
    <location>
        <begin position="1"/>
        <end position="70"/>
    </location>
</feature>
<feature type="compositionally biased region" description="Polar residues" evidence="1">
    <location>
        <begin position="45"/>
        <end position="55"/>
    </location>
</feature>
<proteinExistence type="predicted"/>
<dbReference type="EMBL" id="JASUXU010000183">
    <property type="protein sequence ID" value="KAK0302526.1"/>
    <property type="molecule type" value="Genomic_DNA"/>
</dbReference>
<feature type="compositionally biased region" description="Basic residues" evidence="1">
    <location>
        <begin position="197"/>
        <end position="214"/>
    </location>
</feature>
<feature type="region of interest" description="Disordered" evidence="1">
    <location>
        <begin position="85"/>
        <end position="214"/>
    </location>
</feature>
<evidence type="ECO:0000313" key="2">
    <source>
        <dbReference type="EMBL" id="KAK0302526.1"/>
    </source>
</evidence>
<comment type="caution">
    <text evidence="2">The sequence shown here is derived from an EMBL/GenBank/DDBJ whole genome shotgun (WGS) entry which is preliminary data.</text>
</comment>
<evidence type="ECO:0000313" key="3">
    <source>
        <dbReference type="Proteomes" id="UP001168146"/>
    </source>
</evidence>
<reference evidence="2" key="1">
    <citation type="submission" date="2021-12" db="EMBL/GenBank/DDBJ databases">
        <title>Black yeast isolated from Biological Soil Crust.</title>
        <authorList>
            <person name="Kurbessoian T."/>
        </authorList>
    </citation>
    <scope>NUCLEOTIDE SEQUENCE</scope>
    <source>
        <strain evidence="2">CCFEE 5208</strain>
    </source>
</reference>
<feature type="compositionally biased region" description="Acidic residues" evidence="1">
    <location>
        <begin position="153"/>
        <end position="172"/>
    </location>
</feature>
<organism evidence="2 3">
    <name type="scientific">Friedmanniomyces endolithicus</name>
    <dbReference type="NCBI Taxonomy" id="329885"/>
    <lineage>
        <taxon>Eukaryota</taxon>
        <taxon>Fungi</taxon>
        <taxon>Dikarya</taxon>
        <taxon>Ascomycota</taxon>
        <taxon>Pezizomycotina</taxon>
        <taxon>Dothideomycetes</taxon>
        <taxon>Dothideomycetidae</taxon>
        <taxon>Mycosphaerellales</taxon>
        <taxon>Teratosphaeriaceae</taxon>
        <taxon>Friedmanniomyces</taxon>
    </lineage>
</organism>
<gene>
    <name evidence="2" type="ORF">LTR82_017840</name>
</gene>
<protein>
    <submittedName>
        <fullName evidence="2">Uncharacterized protein</fullName>
    </submittedName>
</protein>
<evidence type="ECO:0000256" key="1">
    <source>
        <dbReference type="SAM" id="MobiDB-lite"/>
    </source>
</evidence>
<accession>A0AAN6F3E6</accession>
<feature type="compositionally biased region" description="Basic and acidic residues" evidence="1">
    <location>
        <begin position="138"/>
        <end position="147"/>
    </location>
</feature>
<feature type="compositionally biased region" description="Polar residues" evidence="1">
    <location>
        <begin position="18"/>
        <end position="32"/>
    </location>
</feature>